<evidence type="ECO:0000313" key="3">
    <source>
        <dbReference type="Proteomes" id="UP000600449"/>
    </source>
</evidence>
<dbReference type="AlphaFoldDB" id="A0A917Q6B9"/>
<protein>
    <recommendedName>
        <fullName evidence="4">AAA domain-containing protein</fullName>
    </recommendedName>
</protein>
<evidence type="ECO:0000313" key="2">
    <source>
        <dbReference type="EMBL" id="GGK28559.1"/>
    </source>
</evidence>
<dbReference type="PANTHER" id="PTHR32114:SF2">
    <property type="entry name" value="ABC TRANSPORTER ABCH.3"/>
    <property type="match status" value="1"/>
</dbReference>
<dbReference type="EMBL" id="BMMF01000004">
    <property type="protein sequence ID" value="GGK28559.1"/>
    <property type="molecule type" value="Genomic_DNA"/>
</dbReference>
<reference evidence="2 3" key="1">
    <citation type="journal article" date="2014" name="Int. J. Syst. Evol. Microbiol.">
        <title>Complete genome sequence of Corynebacterium casei LMG S-19264T (=DSM 44701T), isolated from a smear-ripened cheese.</title>
        <authorList>
            <consortium name="US DOE Joint Genome Institute (JGI-PGF)"/>
            <person name="Walter F."/>
            <person name="Albersmeier A."/>
            <person name="Kalinowski J."/>
            <person name="Ruckert C."/>
        </authorList>
    </citation>
    <scope>NUCLEOTIDE SEQUENCE [LARGE SCALE GENOMIC DNA]</scope>
    <source>
        <strain evidence="2 3">CGMCC 1.9161</strain>
    </source>
</reference>
<dbReference type="PANTHER" id="PTHR32114">
    <property type="entry name" value="ABC TRANSPORTER ABCH.3"/>
    <property type="match status" value="1"/>
</dbReference>
<sequence length="551" mass="62542">MSEKERAAFKLVFDPHVNVIRGENDTGKSSLLKSLYWVFGANPAQQHVRWTEAKVTGVLHFSVDEQRFAVARRANRLCLFSEDGEKILCTSSLTAEFAPALAEVLGTKLTLTSRKGTPEVPPPAYLFLPFYIDQDHGWQNPWQSFAQLSQYKDWKKDVIQYHSGLKPDEYFEVKANLSALRVAWSEMLAHRAVVEKAAVALRASAVSDALTLNQAEYEEAIHQHLNSLRTLRAQRFAYIGEMQDAVAQRVVLNEQLKIARRALSEYDRDVKSLAKHEGDFILCPTCGTEHRNSFRNRFSIIDDREQCIALINDLFSEISKLSQKVEVTRSRIAQVEDVIVEIEETLAIRNGEIEFKDVLAAEGRRQALSVFDEQSALIDASLRERETHIKALEVRIQELEDKKRKKAIESFFAQRISRNLRSLGVPDLKPAQSQKMFAKIKQTGSDQPRAVLAYVFSFLQTLEEYSTALAAPLVIDSPIQQEQDKVNTKKMINFIFAERPKDMQLVLGTVSLHGENVSGKFLTLEEKYALLSRDKFAEVADELQSITSAMF</sequence>
<keyword evidence="1" id="KW-0175">Coiled coil</keyword>
<dbReference type="RefSeq" id="WP_188911054.1">
    <property type="nucleotide sequence ID" value="NZ_BMMF01000004.1"/>
</dbReference>
<dbReference type="Proteomes" id="UP000600449">
    <property type="component" value="Unassembled WGS sequence"/>
</dbReference>
<name>A0A917Q6B9_9HYPH</name>
<accession>A0A917Q6B9</accession>
<proteinExistence type="predicted"/>
<comment type="caution">
    <text evidence="2">The sequence shown here is derived from an EMBL/GenBank/DDBJ whole genome shotgun (WGS) entry which is preliminary data.</text>
</comment>
<dbReference type="InterPro" id="IPR027417">
    <property type="entry name" value="P-loop_NTPase"/>
</dbReference>
<feature type="coiled-coil region" evidence="1">
    <location>
        <begin position="382"/>
        <end position="409"/>
    </location>
</feature>
<dbReference type="SUPFAM" id="SSF52540">
    <property type="entry name" value="P-loop containing nucleoside triphosphate hydrolases"/>
    <property type="match status" value="1"/>
</dbReference>
<gene>
    <name evidence="2" type="ORF">GCM10011322_13750</name>
</gene>
<keyword evidence="3" id="KW-1185">Reference proteome</keyword>
<evidence type="ECO:0000256" key="1">
    <source>
        <dbReference type="SAM" id="Coils"/>
    </source>
</evidence>
<evidence type="ECO:0008006" key="4">
    <source>
        <dbReference type="Google" id="ProtNLM"/>
    </source>
</evidence>
<organism evidence="2 3">
    <name type="scientific">Salinarimonas ramus</name>
    <dbReference type="NCBI Taxonomy" id="690164"/>
    <lineage>
        <taxon>Bacteria</taxon>
        <taxon>Pseudomonadati</taxon>
        <taxon>Pseudomonadota</taxon>
        <taxon>Alphaproteobacteria</taxon>
        <taxon>Hyphomicrobiales</taxon>
        <taxon>Salinarimonadaceae</taxon>
        <taxon>Salinarimonas</taxon>
    </lineage>
</organism>
<dbReference type="Gene3D" id="3.40.50.300">
    <property type="entry name" value="P-loop containing nucleotide triphosphate hydrolases"/>
    <property type="match status" value="1"/>
</dbReference>